<dbReference type="Proteomes" id="UP000178336">
    <property type="component" value="Unassembled WGS sequence"/>
</dbReference>
<comment type="caution">
    <text evidence="1">The sequence shown here is derived from an EMBL/GenBank/DDBJ whole genome shotgun (WGS) entry which is preliminary data.</text>
</comment>
<sequence length="139" mass="15687">MATRPKNTVTGHSHNGQSRVLMRARQIFPLTLFPDEIIVEELRIIWFRRMGPWSHEVVSIMATDIACVNAASGPFFGHLHIQSLTGGPEIMIDNLFRKDVYKIRSLVEGIALSAREGLRIEDSNLEAERQNLLRAGSLH</sequence>
<proteinExistence type="predicted"/>
<protein>
    <submittedName>
        <fullName evidence="1">Uncharacterized protein</fullName>
    </submittedName>
</protein>
<reference evidence="1 2" key="1">
    <citation type="journal article" date="2016" name="Nat. Commun.">
        <title>Thousands of microbial genomes shed light on interconnected biogeochemical processes in an aquifer system.</title>
        <authorList>
            <person name="Anantharaman K."/>
            <person name="Brown C.T."/>
            <person name="Hug L.A."/>
            <person name="Sharon I."/>
            <person name="Castelle C.J."/>
            <person name="Probst A.J."/>
            <person name="Thomas B.C."/>
            <person name="Singh A."/>
            <person name="Wilkins M.J."/>
            <person name="Karaoz U."/>
            <person name="Brodie E.L."/>
            <person name="Williams K.H."/>
            <person name="Hubbard S.S."/>
            <person name="Banfield J.F."/>
        </authorList>
    </citation>
    <scope>NUCLEOTIDE SEQUENCE [LARGE SCALE GENOMIC DNA]</scope>
</reference>
<dbReference type="EMBL" id="MFBN01000046">
    <property type="protein sequence ID" value="OGD94504.1"/>
    <property type="molecule type" value="Genomic_DNA"/>
</dbReference>
<gene>
    <name evidence="1" type="ORF">A3A48_00370</name>
</gene>
<name>A0A1F5GRL9_9BACT</name>
<dbReference type="AlphaFoldDB" id="A0A1F5GRL9"/>
<accession>A0A1F5GRL9</accession>
<dbReference type="STRING" id="1797724.A3A48_00370"/>
<evidence type="ECO:0000313" key="2">
    <source>
        <dbReference type="Proteomes" id="UP000178336"/>
    </source>
</evidence>
<evidence type="ECO:0000313" key="1">
    <source>
        <dbReference type="EMBL" id="OGD94504.1"/>
    </source>
</evidence>
<organism evidence="1 2">
    <name type="scientific">Candidatus Curtissbacteria bacterium RIFCSPLOWO2_01_FULL_37_9</name>
    <dbReference type="NCBI Taxonomy" id="1797724"/>
    <lineage>
        <taxon>Bacteria</taxon>
        <taxon>Candidatus Curtissiibacteriota</taxon>
    </lineage>
</organism>